<evidence type="ECO:0000313" key="4">
    <source>
        <dbReference type="Proteomes" id="UP000676456"/>
    </source>
</evidence>
<dbReference type="EMBL" id="JAGYPN010000002">
    <property type="protein sequence ID" value="MBS4223401.1"/>
    <property type="molecule type" value="Genomic_DNA"/>
</dbReference>
<evidence type="ECO:0000259" key="2">
    <source>
        <dbReference type="PROSITE" id="PS50966"/>
    </source>
</evidence>
<keyword evidence="4" id="KW-1185">Reference proteome</keyword>
<protein>
    <recommendedName>
        <fullName evidence="2">SWIM-type domain-containing protein</fullName>
    </recommendedName>
</protein>
<keyword evidence="1" id="KW-0862">Zinc</keyword>
<dbReference type="AlphaFoldDB" id="A0A942UL06"/>
<accession>A0A942UL06</accession>
<name>A0A942UL06_9BACI</name>
<reference evidence="3 4" key="1">
    <citation type="submission" date="2021-05" db="EMBL/GenBank/DDBJ databases">
        <title>Novel Bacillus species.</title>
        <authorList>
            <person name="Liu G."/>
        </authorList>
    </citation>
    <scope>NUCLEOTIDE SEQUENCE [LARGE SCALE GENOMIC DNA]</scope>
    <source>
        <strain evidence="3 4">FJAT-49682</strain>
    </source>
</reference>
<dbReference type="InterPro" id="IPR007527">
    <property type="entry name" value="Znf_SWIM"/>
</dbReference>
<proteinExistence type="predicted"/>
<evidence type="ECO:0000256" key="1">
    <source>
        <dbReference type="PROSITE-ProRule" id="PRU00325"/>
    </source>
</evidence>
<sequence>MYNKQLLNSLQSYSEELQDILDPRSEVHQKLVQKGMILFRQQLVYGVKFSNGKVEAKVRDVSPVHVELFFEHMGNNTCTCPEEGMCRHQTALFFTVLSRSQSIFLWMQEWKEHWKINDVLSSLQRGSDLLTKMPPSSETGPEQWLERIKNAYHHVSATNFFQLDEWARTCYRRLIGFAPVEREWKPLYQLFAACESVKVINSIATEKKKRAHLSSFVQQMLEEADEALASLATTASPFAFDEYLHYLRENSKSFLEDETVFPTEYTDIYMKLWASLFKHSSDRRKEWSRLQEIAGDIHDDRINIAFIHLSILLEEDELALKKIDQLGADTAPYALRWMKLLQAERTKSRLTAFLPVFINHITTFISSLPRNYEQAQFTRALFQVLDSGTAIKLEPALLEKAYIKLLPHSRFQYNEYLLTKQDYRKWAELQAYTENSLEYIDRHTIDMVAKQDPGALQPLYHDTITVLINNRTRDSYKRAVRYLKRLQKLYKKEKKMPQWELYLTELLGRTKRLRAFQEECRKGKLIHDES</sequence>
<dbReference type="GO" id="GO:0008270">
    <property type="term" value="F:zinc ion binding"/>
    <property type="evidence" value="ECO:0007669"/>
    <property type="project" value="UniProtKB-KW"/>
</dbReference>
<dbReference type="PROSITE" id="PS50966">
    <property type="entry name" value="ZF_SWIM"/>
    <property type="match status" value="1"/>
</dbReference>
<comment type="caution">
    <text evidence="3">The sequence shown here is derived from an EMBL/GenBank/DDBJ whole genome shotgun (WGS) entry which is preliminary data.</text>
</comment>
<dbReference type="RefSeq" id="WP_213098413.1">
    <property type="nucleotide sequence ID" value="NZ_JAGYPN010000002.1"/>
</dbReference>
<dbReference type="Proteomes" id="UP000676456">
    <property type="component" value="Unassembled WGS sequence"/>
</dbReference>
<keyword evidence="1" id="KW-0863">Zinc-finger</keyword>
<evidence type="ECO:0000313" key="3">
    <source>
        <dbReference type="EMBL" id="MBS4223401.1"/>
    </source>
</evidence>
<organism evidence="3 4">
    <name type="scientific">Lederbergia citrea</name>
    <dbReference type="NCBI Taxonomy" id="2833581"/>
    <lineage>
        <taxon>Bacteria</taxon>
        <taxon>Bacillati</taxon>
        <taxon>Bacillota</taxon>
        <taxon>Bacilli</taxon>
        <taxon>Bacillales</taxon>
        <taxon>Bacillaceae</taxon>
        <taxon>Lederbergia</taxon>
    </lineage>
</organism>
<feature type="domain" description="SWIM-type" evidence="2">
    <location>
        <begin position="64"/>
        <end position="97"/>
    </location>
</feature>
<gene>
    <name evidence="3" type="ORF">KHA91_11665</name>
</gene>
<keyword evidence="1" id="KW-0479">Metal-binding</keyword>